<accession>A0A4C1VFR6</accession>
<reference evidence="1 2" key="1">
    <citation type="journal article" date="2019" name="Commun. Biol.">
        <title>The bagworm genome reveals a unique fibroin gene that provides high tensile strength.</title>
        <authorList>
            <person name="Kono N."/>
            <person name="Nakamura H."/>
            <person name="Ohtoshi R."/>
            <person name="Tomita M."/>
            <person name="Numata K."/>
            <person name="Arakawa K."/>
        </authorList>
    </citation>
    <scope>NUCLEOTIDE SEQUENCE [LARGE SCALE GENOMIC DNA]</scope>
</reference>
<dbReference type="AlphaFoldDB" id="A0A4C1VFR6"/>
<sequence length="124" mass="14010">MVTLSRVELANFISVQFLLNEFSNTLLILTLQYLKDSEESKTGANLKVQDQGYTVDALALPNRTLSIFAEWLKTCVVRRYHDENHTLSVDQFRKCHFKNAFGMRTAKLARKRAPAAPAPAPAAR</sequence>
<gene>
    <name evidence="1" type="ORF">EVAR_8358_1</name>
</gene>
<dbReference type="Proteomes" id="UP000299102">
    <property type="component" value="Unassembled WGS sequence"/>
</dbReference>
<keyword evidence="2" id="KW-1185">Reference proteome</keyword>
<proteinExistence type="predicted"/>
<evidence type="ECO:0000313" key="2">
    <source>
        <dbReference type="Proteomes" id="UP000299102"/>
    </source>
</evidence>
<protein>
    <submittedName>
        <fullName evidence="1">Uncharacterized protein</fullName>
    </submittedName>
</protein>
<dbReference type="EMBL" id="BGZK01000319">
    <property type="protein sequence ID" value="GBP36525.1"/>
    <property type="molecule type" value="Genomic_DNA"/>
</dbReference>
<name>A0A4C1VFR6_EUMVA</name>
<evidence type="ECO:0000313" key="1">
    <source>
        <dbReference type="EMBL" id="GBP36525.1"/>
    </source>
</evidence>
<organism evidence="1 2">
    <name type="scientific">Eumeta variegata</name>
    <name type="common">Bagworm moth</name>
    <name type="synonym">Eumeta japonica</name>
    <dbReference type="NCBI Taxonomy" id="151549"/>
    <lineage>
        <taxon>Eukaryota</taxon>
        <taxon>Metazoa</taxon>
        <taxon>Ecdysozoa</taxon>
        <taxon>Arthropoda</taxon>
        <taxon>Hexapoda</taxon>
        <taxon>Insecta</taxon>
        <taxon>Pterygota</taxon>
        <taxon>Neoptera</taxon>
        <taxon>Endopterygota</taxon>
        <taxon>Lepidoptera</taxon>
        <taxon>Glossata</taxon>
        <taxon>Ditrysia</taxon>
        <taxon>Tineoidea</taxon>
        <taxon>Psychidae</taxon>
        <taxon>Oiketicinae</taxon>
        <taxon>Eumeta</taxon>
    </lineage>
</organism>
<comment type="caution">
    <text evidence="1">The sequence shown here is derived from an EMBL/GenBank/DDBJ whole genome shotgun (WGS) entry which is preliminary data.</text>
</comment>